<sequence length="163" mass="19490">MIFPTTNTCPNTLPYHYDVHSWAEYASYFDIIFKYVSEKNYDTRINKGLHVKISRRRFWSLYMPCSWTTLLIQCLRINVFDHCRTLIMDIVIVYPAHYRTTVGQWLDTLVPRRYIDTEVQLHGKRGVQNLMLVDFYMKFLVYAEGIGRASKFFSETYLKIMSK</sequence>
<accession>A0A2H1VW46</accession>
<proteinExistence type="predicted"/>
<protein>
    <submittedName>
        <fullName evidence="1">SFRICE_012176</fullName>
    </submittedName>
</protein>
<organism evidence="1">
    <name type="scientific">Spodoptera frugiperda</name>
    <name type="common">Fall armyworm</name>
    <dbReference type="NCBI Taxonomy" id="7108"/>
    <lineage>
        <taxon>Eukaryota</taxon>
        <taxon>Metazoa</taxon>
        <taxon>Ecdysozoa</taxon>
        <taxon>Arthropoda</taxon>
        <taxon>Hexapoda</taxon>
        <taxon>Insecta</taxon>
        <taxon>Pterygota</taxon>
        <taxon>Neoptera</taxon>
        <taxon>Endopterygota</taxon>
        <taxon>Lepidoptera</taxon>
        <taxon>Glossata</taxon>
        <taxon>Ditrysia</taxon>
        <taxon>Noctuoidea</taxon>
        <taxon>Noctuidae</taxon>
        <taxon>Amphipyrinae</taxon>
        <taxon>Spodoptera</taxon>
    </lineage>
</organism>
<reference evidence="1" key="1">
    <citation type="submission" date="2016-07" db="EMBL/GenBank/DDBJ databases">
        <authorList>
            <person name="Bretaudeau A."/>
        </authorList>
    </citation>
    <scope>NUCLEOTIDE SEQUENCE</scope>
    <source>
        <strain evidence="1">Rice</strain>
        <tissue evidence="1">Whole body</tissue>
    </source>
</reference>
<name>A0A2H1VW46_SPOFR</name>
<dbReference type="AlphaFoldDB" id="A0A2H1VW46"/>
<dbReference type="EMBL" id="ODYU01004795">
    <property type="protein sequence ID" value="SOQ45045.1"/>
    <property type="molecule type" value="Genomic_DNA"/>
</dbReference>
<gene>
    <name evidence="1" type="ORF">SFRICE_012176</name>
</gene>
<evidence type="ECO:0000313" key="1">
    <source>
        <dbReference type="EMBL" id="SOQ45045.1"/>
    </source>
</evidence>